<comment type="caution">
    <text evidence="1">The sequence shown here is derived from an EMBL/GenBank/DDBJ whole genome shotgun (WGS) entry which is preliminary data.</text>
</comment>
<sequence length="247" mass="28117">MERKRKRIDLVGERYGSLIVISESEMKGQQRVFLCKCDCENVVPVRMANLRNGHTKSCGCLQRKQSSNTNTKNLLDKTFGQLKVMEKSTLKSNNPKDRKVRWKCLCECGEPCIVSSQNLLSGATISCGCKMKKTIYQAKSILHDEYSVDGIIIPNLTRKRRSDNKTGHKGVTVSYNKNGVASYKAMLGFKGTNHYLGRHGTLEDAVRARQKAEEQYFKPFIEKFNDTTRNRVNLMKCICLELPDTTY</sequence>
<organism evidence="1 2">
    <name type="scientific">Paenibacillus alvei</name>
    <name type="common">Bacillus alvei</name>
    <dbReference type="NCBI Taxonomy" id="44250"/>
    <lineage>
        <taxon>Bacteria</taxon>
        <taxon>Bacillati</taxon>
        <taxon>Bacillota</taxon>
        <taxon>Bacilli</taxon>
        <taxon>Bacillales</taxon>
        <taxon>Paenibacillaceae</taxon>
        <taxon>Paenibacillus</taxon>
    </lineage>
</organism>
<evidence type="ECO:0000313" key="2">
    <source>
        <dbReference type="Proteomes" id="UP001527181"/>
    </source>
</evidence>
<name>A0ABT4H3H7_PAEAL</name>
<proteinExistence type="predicted"/>
<evidence type="ECO:0000313" key="1">
    <source>
        <dbReference type="EMBL" id="MCY9763206.1"/>
    </source>
</evidence>
<gene>
    <name evidence="1" type="ORF">M5X12_21980</name>
</gene>
<accession>A0ABT4H3H7</accession>
<dbReference type="Proteomes" id="UP001527181">
    <property type="component" value="Unassembled WGS sequence"/>
</dbReference>
<keyword evidence="2" id="KW-1185">Reference proteome</keyword>
<protein>
    <recommendedName>
        <fullName evidence="3">AP2 domain-containing protein</fullName>
    </recommendedName>
</protein>
<dbReference type="RefSeq" id="WP_268600181.1">
    <property type="nucleotide sequence ID" value="NZ_JAMDNP010000050.1"/>
</dbReference>
<evidence type="ECO:0008006" key="3">
    <source>
        <dbReference type="Google" id="ProtNLM"/>
    </source>
</evidence>
<reference evidence="1 2" key="1">
    <citation type="submission" date="2022-05" db="EMBL/GenBank/DDBJ databases">
        <title>Genome Sequencing of Bee-Associated Microbes.</title>
        <authorList>
            <person name="Dunlap C."/>
        </authorList>
    </citation>
    <scope>NUCLEOTIDE SEQUENCE [LARGE SCALE GENOMIC DNA]</scope>
    <source>
        <strain evidence="1 2">NRRL B-04010</strain>
    </source>
</reference>
<dbReference type="EMBL" id="JAMDNP010000050">
    <property type="protein sequence ID" value="MCY9763206.1"/>
    <property type="molecule type" value="Genomic_DNA"/>
</dbReference>